<dbReference type="STRING" id="246404.A0A507FHP0"/>
<evidence type="ECO:0000313" key="2">
    <source>
        <dbReference type="EMBL" id="TPX75951.1"/>
    </source>
</evidence>
<dbReference type="InterPro" id="IPR001130">
    <property type="entry name" value="TatD-like"/>
</dbReference>
<keyword evidence="1" id="KW-0479">Metal-binding</keyword>
<evidence type="ECO:0000256" key="1">
    <source>
        <dbReference type="PIRSR" id="PIRSR005902-1"/>
    </source>
</evidence>
<dbReference type="EMBL" id="QEAP01000063">
    <property type="protein sequence ID" value="TPX75951.1"/>
    <property type="molecule type" value="Genomic_DNA"/>
</dbReference>
<evidence type="ECO:0008006" key="4">
    <source>
        <dbReference type="Google" id="ProtNLM"/>
    </source>
</evidence>
<dbReference type="CDD" id="cd01310">
    <property type="entry name" value="TatD_DNAse"/>
    <property type="match status" value="1"/>
</dbReference>
<keyword evidence="3" id="KW-1185">Reference proteome</keyword>
<dbReference type="PIRSF" id="PIRSF005902">
    <property type="entry name" value="DNase_TatD"/>
    <property type="match status" value="1"/>
</dbReference>
<dbReference type="SUPFAM" id="SSF51556">
    <property type="entry name" value="Metallo-dependent hydrolases"/>
    <property type="match status" value="1"/>
</dbReference>
<dbReference type="Gene3D" id="3.20.20.140">
    <property type="entry name" value="Metal-dependent hydrolases"/>
    <property type="match status" value="1"/>
</dbReference>
<dbReference type="Proteomes" id="UP000320333">
    <property type="component" value="Unassembled WGS sequence"/>
</dbReference>
<dbReference type="InterPro" id="IPR032466">
    <property type="entry name" value="Metal_Hydrolase"/>
</dbReference>
<reference evidence="2 3" key="1">
    <citation type="journal article" date="2019" name="Sci. Rep.">
        <title>Comparative genomics of chytrid fungi reveal insights into the obligate biotrophic and pathogenic lifestyle of Synchytrium endobioticum.</title>
        <authorList>
            <person name="van de Vossenberg B.T.L.H."/>
            <person name="Warris S."/>
            <person name="Nguyen H.D.T."/>
            <person name="van Gent-Pelzer M.P.E."/>
            <person name="Joly D.L."/>
            <person name="van de Geest H.C."/>
            <person name="Bonants P.J.M."/>
            <person name="Smith D.S."/>
            <person name="Levesque C.A."/>
            <person name="van der Lee T.A.J."/>
        </authorList>
    </citation>
    <scope>NUCLEOTIDE SEQUENCE [LARGE SCALE GENOMIC DNA]</scope>
    <source>
        <strain evidence="2 3">CBS 675.73</strain>
    </source>
</reference>
<feature type="binding site" evidence="1">
    <location>
        <position position="5"/>
    </location>
    <ligand>
        <name>a divalent metal cation</name>
        <dbReference type="ChEBI" id="CHEBI:60240"/>
        <label>1</label>
    </ligand>
</feature>
<dbReference type="GO" id="GO:0046872">
    <property type="term" value="F:metal ion binding"/>
    <property type="evidence" value="ECO:0007669"/>
    <property type="project" value="UniProtKB-KW"/>
</dbReference>
<sequence length="295" mass="31950">MIDTHAHFYSPNYTVSEMEAHLSSNPDLTVIVTPETLLDAEQVVKLCGQFAGLRACVGLHPVQPVQHIHSIDSEEHAHTAEQAYPNRLLSPSIVDAQMVALDALISSNRACVVAIGEVGLDFSPWLLDSECKQHPTKTTDSIKQDQRDAFSKLISLAQRHSLPVNVHSRNAGHHAITVLKQANMLNRSLLHAFDGSKKHALNAAKEGALFSVSGIIARDQSIRNLVQALPLSSLCLESDAPSLSPVKGERSWPAESLRVAAQAIADIKDIPLDDVFRITSENAASLFGLDLASSK</sequence>
<organism evidence="2 3">
    <name type="scientific">Chytriomyces confervae</name>
    <dbReference type="NCBI Taxonomy" id="246404"/>
    <lineage>
        <taxon>Eukaryota</taxon>
        <taxon>Fungi</taxon>
        <taxon>Fungi incertae sedis</taxon>
        <taxon>Chytridiomycota</taxon>
        <taxon>Chytridiomycota incertae sedis</taxon>
        <taxon>Chytridiomycetes</taxon>
        <taxon>Chytridiales</taxon>
        <taxon>Chytriomycetaceae</taxon>
        <taxon>Chytriomyces</taxon>
    </lineage>
</organism>
<proteinExistence type="predicted"/>
<name>A0A507FHP0_9FUNG</name>
<dbReference type="OrthoDB" id="6079689at2759"/>
<evidence type="ECO:0000313" key="3">
    <source>
        <dbReference type="Proteomes" id="UP000320333"/>
    </source>
</evidence>
<accession>A0A507FHP0</accession>
<gene>
    <name evidence="2" type="ORF">CcCBS67573_g02810</name>
</gene>
<dbReference type="GO" id="GO:0016788">
    <property type="term" value="F:hydrolase activity, acting on ester bonds"/>
    <property type="evidence" value="ECO:0007669"/>
    <property type="project" value="InterPro"/>
</dbReference>
<comment type="caution">
    <text evidence="2">The sequence shown here is derived from an EMBL/GenBank/DDBJ whole genome shotgun (WGS) entry which is preliminary data.</text>
</comment>
<dbReference type="Pfam" id="PF01026">
    <property type="entry name" value="TatD_DNase"/>
    <property type="match status" value="1"/>
</dbReference>
<dbReference type="PANTHER" id="PTHR46124">
    <property type="entry name" value="D-AMINOACYL-TRNA DEACYLASE"/>
    <property type="match status" value="1"/>
</dbReference>
<feature type="binding site" evidence="1">
    <location>
        <position position="7"/>
    </location>
    <ligand>
        <name>a divalent metal cation</name>
        <dbReference type="ChEBI" id="CHEBI:60240"/>
        <label>1</label>
    </ligand>
</feature>
<feature type="binding site" evidence="1">
    <location>
        <position position="191"/>
    </location>
    <ligand>
        <name>a divalent metal cation</name>
        <dbReference type="ChEBI" id="CHEBI:60240"/>
        <label>2</label>
    </ligand>
</feature>
<feature type="binding site" evidence="1">
    <location>
        <position position="117"/>
    </location>
    <ligand>
        <name>a divalent metal cation</name>
        <dbReference type="ChEBI" id="CHEBI:60240"/>
        <label>1</label>
    </ligand>
</feature>
<dbReference type="AlphaFoldDB" id="A0A507FHP0"/>
<feature type="binding site" evidence="1">
    <location>
        <position position="167"/>
    </location>
    <ligand>
        <name>a divalent metal cation</name>
        <dbReference type="ChEBI" id="CHEBI:60240"/>
        <label>2</label>
    </ligand>
</feature>
<protein>
    <recommendedName>
        <fullName evidence="4">TatD DNase family protein</fullName>
    </recommendedName>
</protein>
<feature type="binding site" evidence="1">
    <location>
        <position position="239"/>
    </location>
    <ligand>
        <name>a divalent metal cation</name>
        <dbReference type="ChEBI" id="CHEBI:60240"/>
        <label>1</label>
    </ligand>
</feature>
<dbReference type="PANTHER" id="PTHR46124:SF2">
    <property type="entry name" value="D-AMINOACYL-TRNA DEACYLASE"/>
    <property type="match status" value="1"/>
</dbReference>